<dbReference type="InterPro" id="IPR036567">
    <property type="entry name" value="RHF-like"/>
</dbReference>
<organism evidence="1 2">
    <name type="scientific">Croceitalea dokdonensis DOKDO 023</name>
    <dbReference type="NCBI Taxonomy" id="1300341"/>
    <lineage>
        <taxon>Bacteria</taxon>
        <taxon>Pseudomonadati</taxon>
        <taxon>Bacteroidota</taxon>
        <taxon>Flavobacteriia</taxon>
        <taxon>Flavobacteriales</taxon>
        <taxon>Flavobacteriaceae</taxon>
        <taxon>Croceitalea</taxon>
    </lineage>
</organism>
<dbReference type="AlphaFoldDB" id="A0A0P7ANA5"/>
<dbReference type="OrthoDB" id="9808702at2"/>
<dbReference type="EMBL" id="LDJX01000001">
    <property type="protein sequence ID" value="KPM33405.1"/>
    <property type="molecule type" value="Genomic_DNA"/>
</dbReference>
<dbReference type="RefSeq" id="WP_054557605.1">
    <property type="nucleotide sequence ID" value="NZ_LDJX01000001.1"/>
</dbReference>
<name>A0A0P7ANA5_9FLAO</name>
<dbReference type="SUPFAM" id="SSF69754">
    <property type="entry name" value="Ribosome binding protein Y (YfiA homologue)"/>
    <property type="match status" value="1"/>
</dbReference>
<dbReference type="Gene3D" id="3.30.160.100">
    <property type="entry name" value="Ribosome hibernation promotion factor-like"/>
    <property type="match status" value="1"/>
</dbReference>
<protein>
    <submittedName>
        <fullName evidence="1">Ribosomal subunit interface protein</fullName>
    </submittedName>
</protein>
<proteinExistence type="predicted"/>
<accession>A0A0P7ANA5</accession>
<evidence type="ECO:0000313" key="1">
    <source>
        <dbReference type="EMBL" id="KPM33405.1"/>
    </source>
</evidence>
<dbReference type="InterPro" id="IPR003489">
    <property type="entry name" value="RHF/RaiA"/>
</dbReference>
<dbReference type="Proteomes" id="UP000050280">
    <property type="component" value="Unassembled WGS sequence"/>
</dbReference>
<evidence type="ECO:0000313" key="2">
    <source>
        <dbReference type="Proteomes" id="UP000050280"/>
    </source>
</evidence>
<comment type="caution">
    <text evidence="1">The sequence shown here is derived from an EMBL/GenBank/DDBJ whole genome shotgun (WGS) entry which is preliminary data.</text>
</comment>
<gene>
    <name evidence="1" type="ORF">I595_308</name>
</gene>
<dbReference type="Pfam" id="PF02482">
    <property type="entry name" value="Ribosomal_S30AE"/>
    <property type="match status" value="1"/>
</dbReference>
<reference evidence="1 2" key="1">
    <citation type="submission" date="2015-09" db="EMBL/GenBank/DDBJ databases">
        <title>Genome sequence of the marine flavobacterium Croceitalea dokdonensis DOKDO 023 that contains proton- and sodium-pumping rhodopsins.</title>
        <authorList>
            <person name="Kwon S.-K."/>
            <person name="Lee H.K."/>
            <person name="Kwak M.-J."/>
            <person name="Kim J.F."/>
        </authorList>
    </citation>
    <scope>NUCLEOTIDE SEQUENCE [LARGE SCALE GENOMIC DNA]</scope>
    <source>
        <strain evidence="1 2">DOKDO 023</strain>
    </source>
</reference>
<keyword evidence="2" id="KW-1185">Reference proteome</keyword>
<dbReference type="STRING" id="1300341.I595_308"/>
<dbReference type="NCBIfam" id="TIGR00741">
    <property type="entry name" value="yfiA"/>
    <property type="match status" value="1"/>
</dbReference>
<sequence length="100" mass="11185">MQIVFEYDGVTASEALEAHISQKLNKLEGKYDFIIDAKVFLKTTKTHSPTSGKSCNVRLSVPGPDIFAETDDKDFTSAFNHTFKELESQLSTKKGKMKSH</sequence>